<dbReference type="RefSeq" id="WP_157347621.1">
    <property type="nucleotide sequence ID" value="NZ_CP121667.1"/>
</dbReference>
<feature type="compositionally biased region" description="Basic and acidic residues" evidence="1">
    <location>
        <begin position="15"/>
        <end position="24"/>
    </location>
</feature>
<protein>
    <submittedName>
        <fullName evidence="2">Uncharacterized protein</fullName>
    </submittedName>
</protein>
<sequence>MRRRQLAARQNSDALRAHALREMGSRSASWKSAARMRGDAREDHAQVER</sequence>
<dbReference type="Proteomes" id="UP000436468">
    <property type="component" value="Unassembled WGS sequence"/>
</dbReference>
<keyword evidence="3" id="KW-1185">Reference proteome</keyword>
<reference evidence="2 3" key="1">
    <citation type="submission" date="2019-12" db="EMBL/GenBank/DDBJ databases">
        <title>Draft genome sequences Bradyrhizobium cajani AMBPC1010, Bradyrhizobium pachyrhizi AMBPC1040 and Bradyrhizobium yuanmingense ALSPC3051, three plant growth promoting strains isolated from nodules of Cajanus cajan L. in Dominican Republic.</title>
        <authorList>
            <person name="Flores-Felix J.D."/>
            <person name="Araujo J."/>
            <person name="Diaz-Alcantara C."/>
            <person name="Gonzalez-Andres F."/>
            <person name="Velazquez E."/>
        </authorList>
    </citation>
    <scope>NUCLEOTIDE SEQUENCE [LARGE SCALE GENOMIC DNA]</scope>
    <source>
        <strain evidence="2 3">1040</strain>
    </source>
</reference>
<feature type="compositionally biased region" description="Basic and acidic residues" evidence="1">
    <location>
        <begin position="36"/>
        <end position="49"/>
    </location>
</feature>
<evidence type="ECO:0000256" key="1">
    <source>
        <dbReference type="SAM" id="MobiDB-lite"/>
    </source>
</evidence>
<dbReference type="AlphaFoldDB" id="A0A844T2E0"/>
<comment type="caution">
    <text evidence="2">The sequence shown here is derived from an EMBL/GenBank/DDBJ whole genome shotgun (WGS) entry which is preliminary data.</text>
</comment>
<evidence type="ECO:0000313" key="3">
    <source>
        <dbReference type="Proteomes" id="UP000436468"/>
    </source>
</evidence>
<gene>
    <name evidence="2" type="ORF">GPL21_29545</name>
</gene>
<feature type="region of interest" description="Disordered" evidence="1">
    <location>
        <begin position="1"/>
        <end position="49"/>
    </location>
</feature>
<dbReference type="EMBL" id="WQNF01000027">
    <property type="protein sequence ID" value="MVT69241.1"/>
    <property type="molecule type" value="Genomic_DNA"/>
</dbReference>
<evidence type="ECO:0000313" key="2">
    <source>
        <dbReference type="EMBL" id="MVT69241.1"/>
    </source>
</evidence>
<name>A0A844T2E0_9BRAD</name>
<organism evidence="2 3">
    <name type="scientific">Bradyrhizobium pachyrhizi</name>
    <dbReference type="NCBI Taxonomy" id="280333"/>
    <lineage>
        <taxon>Bacteria</taxon>
        <taxon>Pseudomonadati</taxon>
        <taxon>Pseudomonadota</taxon>
        <taxon>Alphaproteobacteria</taxon>
        <taxon>Hyphomicrobiales</taxon>
        <taxon>Nitrobacteraceae</taxon>
        <taxon>Bradyrhizobium</taxon>
    </lineage>
</organism>
<proteinExistence type="predicted"/>
<accession>A0A844T2E0</accession>